<dbReference type="RefSeq" id="WP_027305787.1">
    <property type="nucleotide sequence ID" value="NZ_CP020867.1"/>
</dbReference>
<keyword evidence="7" id="KW-0406">Ion transport</keyword>
<gene>
    <name evidence="10" type="primary">cfbpC</name>
    <name evidence="10" type="ORF">CCUN_1761</name>
</gene>
<dbReference type="InterPro" id="IPR003439">
    <property type="entry name" value="ABC_transporter-like_ATP-bd"/>
</dbReference>
<dbReference type="InterPro" id="IPR050093">
    <property type="entry name" value="ABC_SmlMolc_Importer"/>
</dbReference>
<keyword evidence="4" id="KW-0547">Nucleotide-binding</keyword>
<evidence type="ECO:0000313" key="10">
    <source>
        <dbReference type="EMBL" id="ARJ57333.1"/>
    </source>
</evidence>
<keyword evidence="8" id="KW-0472">Membrane</keyword>
<dbReference type="OrthoDB" id="9809450at2"/>
<dbReference type="GO" id="GO:0016887">
    <property type="term" value="F:ATP hydrolysis activity"/>
    <property type="evidence" value="ECO:0007669"/>
    <property type="project" value="InterPro"/>
</dbReference>
<dbReference type="Gene3D" id="3.40.50.300">
    <property type="entry name" value="P-loop containing nucleotide triphosphate hydrolases"/>
    <property type="match status" value="1"/>
</dbReference>
<dbReference type="PANTHER" id="PTHR42781">
    <property type="entry name" value="SPERMIDINE/PUTRESCINE IMPORT ATP-BINDING PROTEIN POTA"/>
    <property type="match status" value="1"/>
</dbReference>
<dbReference type="eggNOG" id="COG3842">
    <property type="taxonomic scope" value="Bacteria"/>
</dbReference>
<evidence type="ECO:0000256" key="6">
    <source>
        <dbReference type="ARBA" id="ARBA00023004"/>
    </source>
</evidence>
<evidence type="ECO:0000256" key="1">
    <source>
        <dbReference type="ARBA" id="ARBA00022448"/>
    </source>
</evidence>
<dbReference type="PANTHER" id="PTHR42781:SF9">
    <property type="entry name" value="AMINO ACID ABC TRANSPORTER, ATP-BINDING PROTEIN-RELATED"/>
    <property type="match status" value="1"/>
</dbReference>
<dbReference type="Pfam" id="PF00005">
    <property type="entry name" value="ABC_tran"/>
    <property type="match status" value="1"/>
</dbReference>
<dbReference type="CDD" id="cd03259">
    <property type="entry name" value="ABC_Carb_Solutes_like"/>
    <property type="match status" value="1"/>
</dbReference>
<dbReference type="AlphaFoldDB" id="A0A1W6BZ14"/>
<dbReference type="InterPro" id="IPR027417">
    <property type="entry name" value="P-loop_NTPase"/>
</dbReference>
<reference evidence="10 11" key="1">
    <citation type="submission" date="2017-04" db="EMBL/GenBank/DDBJ databases">
        <title>Complete genome sequence of the Campylobacter cuniculorum type strain LMG24588.</title>
        <authorList>
            <person name="Miller W.G."/>
            <person name="Yee E."/>
            <person name="Revez J."/>
            <person name="Bono J.L."/>
            <person name="Rossi M."/>
        </authorList>
    </citation>
    <scope>NUCLEOTIDE SEQUENCE [LARGE SCALE GENOMIC DNA]</scope>
    <source>
        <strain evidence="10 11">LMG 24588</strain>
    </source>
</reference>
<protein>
    <submittedName>
        <fullName evidence="10">Iron(III) ABC transporter, ATP-binding protein</fullName>
    </submittedName>
</protein>
<evidence type="ECO:0000313" key="11">
    <source>
        <dbReference type="Proteomes" id="UP000192902"/>
    </source>
</evidence>
<keyword evidence="5 10" id="KW-0067">ATP-binding</keyword>
<dbReference type="EMBL" id="CP020867">
    <property type="protein sequence ID" value="ARJ57333.1"/>
    <property type="molecule type" value="Genomic_DNA"/>
</dbReference>
<evidence type="ECO:0000256" key="8">
    <source>
        <dbReference type="ARBA" id="ARBA00023136"/>
    </source>
</evidence>
<dbReference type="PROSITE" id="PS00211">
    <property type="entry name" value="ABC_TRANSPORTER_1"/>
    <property type="match status" value="1"/>
</dbReference>
<evidence type="ECO:0000256" key="7">
    <source>
        <dbReference type="ARBA" id="ARBA00023065"/>
    </source>
</evidence>
<organism evidence="10 11">
    <name type="scientific">Campylobacter cuniculorum DSM 23162 = LMG 24588</name>
    <dbReference type="NCBI Taxonomy" id="1121267"/>
    <lineage>
        <taxon>Bacteria</taxon>
        <taxon>Pseudomonadati</taxon>
        <taxon>Campylobacterota</taxon>
        <taxon>Epsilonproteobacteria</taxon>
        <taxon>Campylobacterales</taxon>
        <taxon>Campylobacteraceae</taxon>
        <taxon>Campylobacter</taxon>
    </lineage>
</organism>
<evidence type="ECO:0000256" key="3">
    <source>
        <dbReference type="ARBA" id="ARBA00022496"/>
    </source>
</evidence>
<sequence>MLEIKKLTKKFKQIQVLNGLDLNLNKGEILSILGKSGSGKSTLLRIIANLEKPSSYEKFQCLGQVALMFQNYALFPHLNVKQNILFALHDLKKEERDKKLNELLEKFEISKLKDKNIDEISGGQAQRVAFVRAVARGCDLLLLDEPFSNLDQALKNDLRKELKLLIKEQGICAILVTHDIADAYYMSDKIALLSEGKIMDVNTPKELYFHPKDKKSAKILADLNIIEGKLDLDDEFFAWIESRNRIFGFAELKLGTKFEAQVMSKEFLGAFYKLKLDYKGICFYMLLSSSYDIKEKICFDFICK</sequence>
<keyword evidence="6" id="KW-0408">Iron</keyword>
<dbReference type="InterPro" id="IPR003593">
    <property type="entry name" value="AAA+_ATPase"/>
</dbReference>
<name>A0A1W6BZ14_9BACT</name>
<evidence type="ECO:0000256" key="5">
    <source>
        <dbReference type="ARBA" id="ARBA00022840"/>
    </source>
</evidence>
<dbReference type="SMART" id="SM00382">
    <property type="entry name" value="AAA"/>
    <property type="match status" value="1"/>
</dbReference>
<dbReference type="InterPro" id="IPR015853">
    <property type="entry name" value="ABC_transpr_FbpC"/>
</dbReference>
<keyword evidence="1" id="KW-0813">Transport</keyword>
<keyword evidence="3" id="KW-0410">Iron transport</keyword>
<proteinExistence type="predicted"/>
<dbReference type="GO" id="GO:0015408">
    <property type="term" value="F:ABC-type ferric iron transporter activity"/>
    <property type="evidence" value="ECO:0007669"/>
    <property type="project" value="InterPro"/>
</dbReference>
<dbReference type="GO" id="GO:0016020">
    <property type="term" value="C:membrane"/>
    <property type="evidence" value="ECO:0007669"/>
    <property type="project" value="InterPro"/>
</dbReference>
<dbReference type="SUPFAM" id="SSF52540">
    <property type="entry name" value="P-loop containing nucleoside triphosphate hydrolases"/>
    <property type="match status" value="1"/>
</dbReference>
<dbReference type="KEGG" id="ccun:CCUN_1761"/>
<evidence type="ECO:0000256" key="4">
    <source>
        <dbReference type="ARBA" id="ARBA00022741"/>
    </source>
</evidence>
<dbReference type="InterPro" id="IPR017871">
    <property type="entry name" value="ABC_transporter-like_CS"/>
</dbReference>
<dbReference type="STRING" id="1121267.CCUN_1761"/>
<dbReference type="GO" id="GO:0005524">
    <property type="term" value="F:ATP binding"/>
    <property type="evidence" value="ECO:0007669"/>
    <property type="project" value="UniProtKB-KW"/>
</dbReference>
<dbReference type="Proteomes" id="UP000192902">
    <property type="component" value="Chromosome"/>
</dbReference>
<keyword evidence="2" id="KW-1003">Cell membrane</keyword>
<evidence type="ECO:0000259" key="9">
    <source>
        <dbReference type="PROSITE" id="PS50893"/>
    </source>
</evidence>
<dbReference type="PROSITE" id="PS50893">
    <property type="entry name" value="ABC_TRANSPORTER_2"/>
    <property type="match status" value="1"/>
</dbReference>
<feature type="domain" description="ABC transporter" evidence="9">
    <location>
        <begin position="2"/>
        <end position="220"/>
    </location>
</feature>
<evidence type="ECO:0000256" key="2">
    <source>
        <dbReference type="ARBA" id="ARBA00022475"/>
    </source>
</evidence>
<accession>A0A1W6BZ14</accession>